<dbReference type="Pfam" id="PF08876">
    <property type="entry name" value="DUF1836"/>
    <property type="match status" value="1"/>
</dbReference>
<dbReference type="PANTHER" id="PTHR40056">
    <property type="entry name" value="HYPOTHETICAL CYTOSOLIC PROTEIN"/>
    <property type="match status" value="1"/>
</dbReference>
<comment type="caution">
    <text evidence="1">The sequence shown here is derived from an EMBL/GenBank/DDBJ whole genome shotgun (WGS) entry which is preliminary data.</text>
</comment>
<sequence>MVSEEMKTFCHQVMDYRLPRWKELPEFDIYMDQLITLVRKYLSVLFEEEDAVITSSMINNYVKAGLIPKPEKKRYNAQHIASLIVITLMKQMLSISQIKEGIQFQLEKLGPQEAYDRFCEEQELALQMVAAQVLGQQREQSLRERHADQLAVQLVTMSFASALTARKMLALRKQQPKTDAD</sequence>
<name>A0A9D2SW07_9FIRM</name>
<evidence type="ECO:0000313" key="2">
    <source>
        <dbReference type="Proteomes" id="UP000823896"/>
    </source>
</evidence>
<organism evidence="1 2">
    <name type="scientific">Candidatus Merdibacter merdavium</name>
    <dbReference type="NCBI Taxonomy" id="2838692"/>
    <lineage>
        <taxon>Bacteria</taxon>
        <taxon>Bacillati</taxon>
        <taxon>Bacillota</taxon>
        <taxon>Erysipelotrichia</taxon>
        <taxon>Erysipelotrichales</taxon>
        <taxon>Erysipelotrichaceae</taxon>
        <taxon>Merdibacter</taxon>
    </lineage>
</organism>
<dbReference type="PANTHER" id="PTHR40056:SF1">
    <property type="entry name" value="DUF1836 DOMAIN-CONTAINING PROTEIN"/>
    <property type="match status" value="1"/>
</dbReference>
<dbReference type="InterPro" id="IPR014975">
    <property type="entry name" value="DUF1836"/>
</dbReference>
<evidence type="ECO:0000313" key="1">
    <source>
        <dbReference type="EMBL" id="HJC36181.1"/>
    </source>
</evidence>
<proteinExistence type="predicted"/>
<dbReference type="AlphaFoldDB" id="A0A9D2SW07"/>
<protein>
    <submittedName>
        <fullName evidence="1">DUF1836 domain-containing protein</fullName>
    </submittedName>
</protein>
<gene>
    <name evidence="1" type="ORF">H9702_03505</name>
</gene>
<dbReference type="Proteomes" id="UP000823896">
    <property type="component" value="Unassembled WGS sequence"/>
</dbReference>
<reference evidence="1" key="2">
    <citation type="submission" date="2021-04" db="EMBL/GenBank/DDBJ databases">
        <authorList>
            <person name="Gilroy R."/>
        </authorList>
    </citation>
    <scope>NUCLEOTIDE SEQUENCE</scope>
    <source>
        <strain evidence="1">CHK187-11901</strain>
    </source>
</reference>
<reference evidence="1" key="1">
    <citation type="journal article" date="2021" name="PeerJ">
        <title>Extensive microbial diversity within the chicken gut microbiome revealed by metagenomics and culture.</title>
        <authorList>
            <person name="Gilroy R."/>
            <person name="Ravi A."/>
            <person name="Getino M."/>
            <person name="Pursley I."/>
            <person name="Horton D.L."/>
            <person name="Alikhan N.F."/>
            <person name="Baker D."/>
            <person name="Gharbi K."/>
            <person name="Hall N."/>
            <person name="Watson M."/>
            <person name="Adriaenssens E.M."/>
            <person name="Foster-Nyarko E."/>
            <person name="Jarju S."/>
            <person name="Secka A."/>
            <person name="Antonio M."/>
            <person name="Oren A."/>
            <person name="Chaudhuri R.R."/>
            <person name="La Ragione R."/>
            <person name="Hildebrand F."/>
            <person name="Pallen M.J."/>
        </authorList>
    </citation>
    <scope>NUCLEOTIDE SEQUENCE</scope>
    <source>
        <strain evidence="1">CHK187-11901</strain>
    </source>
</reference>
<accession>A0A9D2SW07</accession>
<dbReference type="EMBL" id="DWWM01000023">
    <property type="protein sequence ID" value="HJC36181.1"/>
    <property type="molecule type" value="Genomic_DNA"/>
</dbReference>